<dbReference type="OrthoDB" id="7851333at2"/>
<evidence type="ECO:0000313" key="2">
    <source>
        <dbReference type="EMBL" id="SNS14948.1"/>
    </source>
</evidence>
<dbReference type="RefSeq" id="WP_089230583.1">
    <property type="nucleotide sequence ID" value="NZ_FZOY01000001.1"/>
</dbReference>
<gene>
    <name evidence="2" type="ORF">SAMN05421757_10182</name>
</gene>
<protein>
    <submittedName>
        <fullName evidence="2">Uncharacterized protein</fullName>
    </submittedName>
</protein>
<dbReference type="Proteomes" id="UP000198426">
    <property type="component" value="Unassembled WGS sequence"/>
</dbReference>
<name>A0A239C5J4_9RHOB</name>
<keyword evidence="1" id="KW-1133">Transmembrane helix</keyword>
<evidence type="ECO:0000256" key="1">
    <source>
        <dbReference type="SAM" id="Phobius"/>
    </source>
</evidence>
<evidence type="ECO:0000313" key="3">
    <source>
        <dbReference type="Proteomes" id="UP000198426"/>
    </source>
</evidence>
<sequence length="175" mass="18646">MSFIRPELARAAARWREVLAALAGALAGIWLARLGGPAMFVLGGIVTLASLALAVLAWRRARFRLEVDAPGVVKVDEGRIFYMGPVTGGAVDLSELVELSILDVAGGRRCWLLRQADGHALLVPLAAAGAEMLYDQFAVLPGIENAALMSALEGDATQARRIWTRSGPVQELLTD</sequence>
<accession>A0A239C5J4</accession>
<proteinExistence type="predicted"/>
<reference evidence="2 3" key="1">
    <citation type="submission" date="2017-06" db="EMBL/GenBank/DDBJ databases">
        <authorList>
            <person name="Kim H.J."/>
            <person name="Triplett B.A."/>
        </authorList>
    </citation>
    <scope>NUCLEOTIDE SEQUENCE [LARGE SCALE GENOMIC DNA]</scope>
    <source>
        <strain evidence="2 3">DSM 29339</strain>
    </source>
</reference>
<dbReference type="EMBL" id="FZOY01000001">
    <property type="protein sequence ID" value="SNS14948.1"/>
    <property type="molecule type" value="Genomic_DNA"/>
</dbReference>
<keyword evidence="1" id="KW-0812">Transmembrane</keyword>
<organism evidence="2 3">
    <name type="scientific">Tropicimonas sediminicola</name>
    <dbReference type="NCBI Taxonomy" id="1031541"/>
    <lineage>
        <taxon>Bacteria</taxon>
        <taxon>Pseudomonadati</taxon>
        <taxon>Pseudomonadota</taxon>
        <taxon>Alphaproteobacteria</taxon>
        <taxon>Rhodobacterales</taxon>
        <taxon>Roseobacteraceae</taxon>
        <taxon>Tropicimonas</taxon>
    </lineage>
</organism>
<keyword evidence="1" id="KW-0472">Membrane</keyword>
<dbReference type="AlphaFoldDB" id="A0A239C5J4"/>
<feature type="transmembrane region" description="Helical" evidence="1">
    <location>
        <begin position="38"/>
        <end position="58"/>
    </location>
</feature>
<keyword evidence="3" id="KW-1185">Reference proteome</keyword>
<feature type="transmembrane region" description="Helical" evidence="1">
    <location>
        <begin position="12"/>
        <end position="32"/>
    </location>
</feature>